<evidence type="ECO:0000313" key="1">
    <source>
        <dbReference type="EMBL" id="SMP07404.1"/>
    </source>
</evidence>
<evidence type="ECO:0000313" key="2">
    <source>
        <dbReference type="Proteomes" id="UP001157914"/>
    </source>
</evidence>
<comment type="caution">
    <text evidence="1">The sequence shown here is derived from an EMBL/GenBank/DDBJ whole genome shotgun (WGS) entry which is preliminary data.</text>
</comment>
<name>A0ABY1NEY0_9HYPH</name>
<organism evidence="1 2">
    <name type="scientific">Roseibium denhamense</name>
    <dbReference type="NCBI Taxonomy" id="76305"/>
    <lineage>
        <taxon>Bacteria</taxon>
        <taxon>Pseudomonadati</taxon>
        <taxon>Pseudomonadota</taxon>
        <taxon>Alphaproteobacteria</taxon>
        <taxon>Hyphomicrobiales</taxon>
        <taxon>Stappiaceae</taxon>
        <taxon>Roseibium</taxon>
    </lineage>
</organism>
<dbReference type="RefSeq" id="WP_155189286.1">
    <property type="nucleotide sequence ID" value="NZ_BAAAEA010000001.1"/>
</dbReference>
<dbReference type="InterPro" id="IPR009923">
    <property type="entry name" value="Dodecin"/>
</dbReference>
<dbReference type="InterPro" id="IPR025543">
    <property type="entry name" value="Dodecin-like"/>
</dbReference>
<gene>
    <name evidence="1" type="ORF">SAMN06265374_0864</name>
</gene>
<dbReference type="EMBL" id="FXTT01000001">
    <property type="protein sequence ID" value="SMP07404.1"/>
    <property type="molecule type" value="Genomic_DNA"/>
</dbReference>
<sequence length="78" mass="8641">MAVDQQVLHNLTVTGFSDKSFDDAVKNAIQGAWENHHEEFSRFVHFTASDFQGEIGADLQLTYCVTVTIGAVHAKHAH</sequence>
<proteinExistence type="predicted"/>
<dbReference type="Proteomes" id="UP001157914">
    <property type="component" value="Unassembled WGS sequence"/>
</dbReference>
<dbReference type="InterPro" id="IPR036694">
    <property type="entry name" value="Dodecin-like_sf"/>
</dbReference>
<keyword evidence="2" id="KW-1185">Reference proteome</keyword>
<dbReference type="SUPFAM" id="SSF89807">
    <property type="entry name" value="Dodecin-like"/>
    <property type="match status" value="1"/>
</dbReference>
<dbReference type="Pfam" id="PF07311">
    <property type="entry name" value="Dodecin"/>
    <property type="match status" value="1"/>
</dbReference>
<dbReference type="Gene3D" id="3.30.1660.10">
    <property type="entry name" value="Flavin-binding protein dodecin"/>
    <property type="match status" value="1"/>
</dbReference>
<protein>
    <submittedName>
        <fullName evidence="1">Dodecin</fullName>
    </submittedName>
</protein>
<reference evidence="1 2" key="1">
    <citation type="submission" date="2017-05" db="EMBL/GenBank/DDBJ databases">
        <authorList>
            <person name="Varghese N."/>
            <person name="Submissions S."/>
        </authorList>
    </citation>
    <scope>NUCLEOTIDE SEQUENCE [LARGE SCALE GENOMIC DNA]</scope>
    <source>
        <strain evidence="1 2">DSM 15949</strain>
    </source>
</reference>
<accession>A0ABY1NEY0</accession>